<evidence type="ECO:0000313" key="2">
    <source>
        <dbReference type="EMBL" id="XCD03402.1"/>
    </source>
</evidence>
<organism evidence="3">
    <name type="scientific">Dulem virus 172</name>
    <dbReference type="NCBI Taxonomy" id="3145649"/>
    <lineage>
        <taxon>Viruses</taxon>
        <taxon>Monodnaviria</taxon>
        <taxon>Sangervirae</taxon>
        <taxon>Phixviricota</taxon>
        <taxon>Malgrandaviricetes</taxon>
        <taxon>Petitvirales</taxon>
        <taxon>Microviridae</taxon>
        <taxon>Microvirus</taxon>
    </lineage>
</organism>
<protein>
    <submittedName>
        <fullName evidence="3">Replication initiator protein</fullName>
    </submittedName>
</protein>
<proteinExistence type="predicted"/>
<sequence>MTCYHPLKGFPIGLTEKGKAKMKICSYKTDFVRFDGQHWHCHSGVPPFGDYVSEFTEIPCGQCIGCRLDYSRQWANRCMLEASEHSSSFFLTLTYDDDHLPANEIINVTTGEIKQSPVHTLVKKDLSGFMKRLRKNTGQKLRFYGCGEYGGETFRPHYHVIVFGLELDDLQIYKRSTAGFWYYNSETVQKCWKNGFVVVCDVSWDTCAYTARYVTKKLKGEPAQIYEEFNLVPPFVNMSRKPGIARNYYEQNKDKIYKYDCINLMTEDGGRQFKPP</sequence>
<evidence type="ECO:0000313" key="3">
    <source>
        <dbReference type="EMBL" id="XCD04501.1"/>
    </source>
</evidence>
<reference evidence="3" key="1">
    <citation type="submission" date="2024-03" db="EMBL/GenBank/DDBJ databases">
        <title>Diverse circular DNA viruses in blood, oral, and fecal samples of captive lemurs.</title>
        <authorList>
            <person name="Paietta E.N."/>
            <person name="Kraberger S."/>
            <person name="Lund M.C."/>
            <person name="Custer J.M."/>
            <person name="Vargas K.M."/>
            <person name="Ehmke E.E."/>
            <person name="Yoder A.D."/>
            <person name="Varsani A."/>
        </authorList>
    </citation>
    <scope>NUCLEOTIDE SEQUENCE</scope>
    <source>
        <strain evidence="2">Duke_18_61</strain>
        <strain evidence="3">Duke_23FS_45</strain>
    </source>
</reference>
<dbReference type="Pfam" id="PF23343">
    <property type="entry name" value="REP_ORF2-G2P"/>
    <property type="match status" value="1"/>
</dbReference>
<evidence type="ECO:0000259" key="1">
    <source>
        <dbReference type="Pfam" id="PF23343"/>
    </source>
</evidence>
<dbReference type="InterPro" id="IPR056906">
    <property type="entry name" value="ORF2/G2P_dom"/>
</dbReference>
<dbReference type="EMBL" id="PP511353">
    <property type="protein sequence ID" value="XCD03402.1"/>
    <property type="molecule type" value="Genomic_DNA"/>
</dbReference>
<dbReference type="EMBL" id="PP511468">
    <property type="protein sequence ID" value="XCD04501.1"/>
    <property type="molecule type" value="Genomic_DNA"/>
</dbReference>
<feature type="domain" description="Replication-associated protein ORF2/G2P" evidence="1">
    <location>
        <begin position="89"/>
        <end position="217"/>
    </location>
</feature>
<accession>A0AAU8AWW4</accession>
<name>A0AAU8AWW4_9VIRU</name>